<comment type="similarity">
    <text evidence="2">Belongs to the class-V pyridoxal-phosphate-dependent aminotransferase family. NifS/IscS subfamily.</text>
</comment>
<dbReference type="PANTHER" id="PTHR11601:SF34">
    <property type="entry name" value="CYSTEINE DESULFURASE"/>
    <property type="match status" value="1"/>
</dbReference>
<dbReference type="Gene3D" id="3.90.1150.10">
    <property type="entry name" value="Aspartate Aminotransferase, domain 1"/>
    <property type="match status" value="1"/>
</dbReference>
<reference evidence="10 11" key="1">
    <citation type="submission" date="2023-04" db="EMBL/GenBank/DDBJ databases">
        <title>A novel bacteria isolated from coastal sediment.</title>
        <authorList>
            <person name="Liu X.-J."/>
            <person name="Du Z.-J."/>
        </authorList>
    </citation>
    <scope>NUCLEOTIDE SEQUENCE [LARGE SCALE GENOMIC DNA]</scope>
    <source>
        <strain evidence="10 11">SDUM461004</strain>
    </source>
</reference>
<keyword evidence="7" id="KW-0411">Iron-sulfur</keyword>
<keyword evidence="5" id="KW-0663">Pyridoxal phosphate</keyword>
<evidence type="ECO:0000256" key="1">
    <source>
        <dbReference type="ARBA" id="ARBA00001933"/>
    </source>
</evidence>
<organism evidence="10 11">
    <name type="scientific">Thalassobacterium sedimentorum</name>
    <dbReference type="NCBI Taxonomy" id="3041258"/>
    <lineage>
        <taxon>Bacteria</taxon>
        <taxon>Pseudomonadati</taxon>
        <taxon>Verrucomicrobiota</taxon>
        <taxon>Opitutia</taxon>
        <taxon>Puniceicoccales</taxon>
        <taxon>Coraliomargaritaceae</taxon>
        <taxon>Thalassobacterium</taxon>
    </lineage>
</organism>
<dbReference type="InterPro" id="IPR000192">
    <property type="entry name" value="Aminotrans_V_dom"/>
</dbReference>
<accession>A0ABU1AIA2</accession>
<dbReference type="InterPro" id="IPR015421">
    <property type="entry name" value="PyrdxlP-dep_Trfase_major"/>
</dbReference>
<evidence type="ECO:0000256" key="6">
    <source>
        <dbReference type="ARBA" id="ARBA00023004"/>
    </source>
</evidence>
<dbReference type="EMBL" id="JARXIC010000011">
    <property type="protein sequence ID" value="MDQ8194422.1"/>
    <property type="molecule type" value="Genomic_DNA"/>
</dbReference>
<dbReference type="SUPFAM" id="SSF53383">
    <property type="entry name" value="PLP-dependent transferases"/>
    <property type="match status" value="1"/>
</dbReference>
<keyword evidence="10" id="KW-0032">Aminotransferase</keyword>
<dbReference type="InterPro" id="IPR015422">
    <property type="entry name" value="PyrdxlP-dep_Trfase_small"/>
</dbReference>
<evidence type="ECO:0000313" key="10">
    <source>
        <dbReference type="EMBL" id="MDQ8194422.1"/>
    </source>
</evidence>
<dbReference type="RefSeq" id="WP_308984897.1">
    <property type="nucleotide sequence ID" value="NZ_JARXIC010000011.1"/>
</dbReference>
<dbReference type="PIRSF" id="PIRSF005572">
    <property type="entry name" value="NifS"/>
    <property type="match status" value="1"/>
</dbReference>
<dbReference type="Gene3D" id="3.40.640.10">
    <property type="entry name" value="Type I PLP-dependent aspartate aminotransferase-like (Major domain)"/>
    <property type="match status" value="1"/>
</dbReference>
<comment type="caution">
    <text evidence="10">The sequence shown here is derived from an EMBL/GenBank/DDBJ whole genome shotgun (WGS) entry which is preliminary data.</text>
</comment>
<evidence type="ECO:0000313" key="11">
    <source>
        <dbReference type="Proteomes" id="UP001243717"/>
    </source>
</evidence>
<dbReference type="PANTHER" id="PTHR11601">
    <property type="entry name" value="CYSTEINE DESULFURYLASE FAMILY MEMBER"/>
    <property type="match status" value="1"/>
</dbReference>
<dbReference type="Pfam" id="PF00266">
    <property type="entry name" value="Aminotran_5"/>
    <property type="match status" value="1"/>
</dbReference>
<dbReference type="GO" id="GO:0008483">
    <property type="term" value="F:transaminase activity"/>
    <property type="evidence" value="ECO:0007669"/>
    <property type="project" value="UniProtKB-KW"/>
</dbReference>
<feature type="domain" description="Aminotransferase class V" evidence="9">
    <location>
        <begin position="5"/>
        <end position="351"/>
    </location>
</feature>
<keyword evidence="4" id="KW-0479">Metal-binding</keyword>
<evidence type="ECO:0000256" key="5">
    <source>
        <dbReference type="ARBA" id="ARBA00022898"/>
    </source>
</evidence>
<dbReference type="Proteomes" id="UP001243717">
    <property type="component" value="Unassembled WGS sequence"/>
</dbReference>
<evidence type="ECO:0000256" key="3">
    <source>
        <dbReference type="ARBA" id="ARBA00022679"/>
    </source>
</evidence>
<keyword evidence="3" id="KW-0808">Transferase</keyword>
<evidence type="ECO:0000256" key="8">
    <source>
        <dbReference type="ARBA" id="ARBA00050776"/>
    </source>
</evidence>
<sequence length="383" mass="40733">MKPRYFDYNATTPLAGAAKLAWVEATEAQWLNPSSPYRQAAGVRVRYEAARTSVAQRIGVDAGRVVFTSGATEANNGVMRYWAEVLGPNARVGINPTEHPSVIEAAKAFLAERVLWLPLLSDGRVDEHAVQRLIADGDLAALSVMAANNETGVIQPWQSIARLCAEVHLPYHCDASQWVGKMPLSGLGDCTYVTACAHKFGGPKGVGFMVLPAAGVEPCRLLYGGAQEAGQRAGTEDVAGVLSMVAALEHVTLGEPAARDAFIAELSRRLPGVQVIGEGVERLWNTVSLIMPEFQSVRWIRSLERAGFLCSAGSACSTGKSTQSSVLRAMGLDSASAGRVLRISSGAETTLADWYALVEALMSGYQALKAEAASSRSQVISID</sequence>
<name>A0ABU1AIA2_9BACT</name>
<evidence type="ECO:0000256" key="7">
    <source>
        <dbReference type="ARBA" id="ARBA00023014"/>
    </source>
</evidence>
<proteinExistence type="inferred from homology"/>
<evidence type="ECO:0000256" key="2">
    <source>
        <dbReference type="ARBA" id="ARBA00006490"/>
    </source>
</evidence>
<keyword evidence="6" id="KW-0408">Iron</keyword>
<keyword evidence="11" id="KW-1185">Reference proteome</keyword>
<gene>
    <name evidence="10" type="ORF">QEH59_08290</name>
</gene>
<evidence type="ECO:0000259" key="9">
    <source>
        <dbReference type="Pfam" id="PF00266"/>
    </source>
</evidence>
<comment type="cofactor">
    <cofactor evidence="1">
        <name>pyridoxal 5'-phosphate</name>
        <dbReference type="ChEBI" id="CHEBI:597326"/>
    </cofactor>
</comment>
<dbReference type="Gene3D" id="1.10.260.50">
    <property type="match status" value="1"/>
</dbReference>
<dbReference type="InterPro" id="IPR016454">
    <property type="entry name" value="Cysteine_dSase"/>
</dbReference>
<comment type="catalytic activity">
    <reaction evidence="8">
        <text>(sulfur carrier)-H + L-cysteine = (sulfur carrier)-SH + L-alanine</text>
        <dbReference type="Rhea" id="RHEA:43892"/>
        <dbReference type="Rhea" id="RHEA-COMP:14737"/>
        <dbReference type="Rhea" id="RHEA-COMP:14739"/>
        <dbReference type="ChEBI" id="CHEBI:29917"/>
        <dbReference type="ChEBI" id="CHEBI:35235"/>
        <dbReference type="ChEBI" id="CHEBI:57972"/>
        <dbReference type="ChEBI" id="CHEBI:64428"/>
        <dbReference type="EC" id="2.8.1.7"/>
    </reaction>
</comment>
<evidence type="ECO:0000256" key="4">
    <source>
        <dbReference type="ARBA" id="ARBA00022723"/>
    </source>
</evidence>
<dbReference type="InterPro" id="IPR015424">
    <property type="entry name" value="PyrdxlP-dep_Trfase"/>
</dbReference>
<protein>
    <submittedName>
        <fullName evidence="10">Aminotransferase class V-fold PLP-dependent enzyme</fullName>
    </submittedName>
</protein>